<dbReference type="RefSeq" id="WP_254152017.1">
    <property type="nucleotide sequence ID" value="NZ_JAHESD010000004.1"/>
</dbReference>
<accession>A0ABS5VLA2</accession>
<protein>
    <recommendedName>
        <fullName evidence="3">DUF1292 domain-containing protein</fullName>
    </recommendedName>
</protein>
<dbReference type="Proteomes" id="UP000772618">
    <property type="component" value="Unassembled WGS sequence"/>
</dbReference>
<sequence length="88" mass="10155">MTTISSSSFSMNMDQFNGLSLNEKELYIKNKGHLIEAEDDYSYRLLFYSLEDNVVELMYDNETDTLLSVTFLEEHDVGDIDDINEDGI</sequence>
<proteinExistence type="predicted"/>
<reference evidence="1 2" key="1">
    <citation type="submission" date="2021-05" db="EMBL/GenBank/DDBJ databases">
        <title>A Polyphasic approach of four new species of the genus Ohtaekwangia: Ohtaekwangia histidinii sp. nov., Ohtaekwangia cretensis sp. nov., Ohtaekwangia indiensis sp. nov., Ohtaekwangia reichenbachii sp. nov. from diverse environment.</title>
        <authorList>
            <person name="Octaviana S."/>
        </authorList>
    </citation>
    <scope>NUCLEOTIDE SEQUENCE [LARGE SCALE GENOMIC DNA]</scope>
    <source>
        <strain evidence="1 2">PWU20</strain>
    </source>
</reference>
<organism evidence="1 2">
    <name type="scientific">Chryseosolibacter indicus</name>
    <dbReference type="NCBI Taxonomy" id="2782351"/>
    <lineage>
        <taxon>Bacteria</taxon>
        <taxon>Pseudomonadati</taxon>
        <taxon>Bacteroidota</taxon>
        <taxon>Cytophagia</taxon>
        <taxon>Cytophagales</taxon>
        <taxon>Chryseotaleaceae</taxon>
        <taxon>Chryseosolibacter</taxon>
    </lineage>
</organism>
<evidence type="ECO:0000313" key="1">
    <source>
        <dbReference type="EMBL" id="MBT1702228.1"/>
    </source>
</evidence>
<gene>
    <name evidence="1" type="ORF">KK060_03000</name>
</gene>
<evidence type="ECO:0008006" key="3">
    <source>
        <dbReference type="Google" id="ProtNLM"/>
    </source>
</evidence>
<comment type="caution">
    <text evidence="1">The sequence shown here is derived from an EMBL/GenBank/DDBJ whole genome shotgun (WGS) entry which is preliminary data.</text>
</comment>
<dbReference type="EMBL" id="JAHESD010000004">
    <property type="protein sequence ID" value="MBT1702228.1"/>
    <property type="molecule type" value="Genomic_DNA"/>
</dbReference>
<keyword evidence="2" id="KW-1185">Reference proteome</keyword>
<evidence type="ECO:0000313" key="2">
    <source>
        <dbReference type="Proteomes" id="UP000772618"/>
    </source>
</evidence>
<name>A0ABS5VLA2_9BACT</name>